<dbReference type="EMBL" id="ML986507">
    <property type="protein sequence ID" value="KAF2273827.1"/>
    <property type="molecule type" value="Genomic_DNA"/>
</dbReference>
<proteinExistence type="predicted"/>
<evidence type="ECO:0000313" key="2">
    <source>
        <dbReference type="EMBL" id="KAF2273827.1"/>
    </source>
</evidence>
<gene>
    <name evidence="2" type="ORF">EI97DRAFT_145711</name>
</gene>
<dbReference type="RefSeq" id="XP_033651366.1">
    <property type="nucleotide sequence ID" value="XM_033793227.1"/>
</dbReference>
<dbReference type="Proteomes" id="UP000800097">
    <property type="component" value="Unassembled WGS sequence"/>
</dbReference>
<evidence type="ECO:0000256" key="1">
    <source>
        <dbReference type="SAM" id="MobiDB-lite"/>
    </source>
</evidence>
<organism evidence="2 3">
    <name type="scientific">Westerdykella ornata</name>
    <dbReference type="NCBI Taxonomy" id="318751"/>
    <lineage>
        <taxon>Eukaryota</taxon>
        <taxon>Fungi</taxon>
        <taxon>Dikarya</taxon>
        <taxon>Ascomycota</taxon>
        <taxon>Pezizomycotina</taxon>
        <taxon>Dothideomycetes</taxon>
        <taxon>Pleosporomycetidae</taxon>
        <taxon>Pleosporales</taxon>
        <taxon>Sporormiaceae</taxon>
        <taxon>Westerdykella</taxon>
    </lineage>
</organism>
<protein>
    <submittedName>
        <fullName evidence="2">Uncharacterized protein</fullName>
    </submittedName>
</protein>
<evidence type="ECO:0000313" key="3">
    <source>
        <dbReference type="Proteomes" id="UP000800097"/>
    </source>
</evidence>
<keyword evidence="3" id="KW-1185">Reference proteome</keyword>
<reference evidence="2" key="1">
    <citation type="journal article" date="2020" name="Stud. Mycol.">
        <title>101 Dothideomycetes genomes: a test case for predicting lifestyles and emergence of pathogens.</title>
        <authorList>
            <person name="Haridas S."/>
            <person name="Albert R."/>
            <person name="Binder M."/>
            <person name="Bloem J."/>
            <person name="Labutti K."/>
            <person name="Salamov A."/>
            <person name="Andreopoulos B."/>
            <person name="Baker S."/>
            <person name="Barry K."/>
            <person name="Bills G."/>
            <person name="Bluhm B."/>
            <person name="Cannon C."/>
            <person name="Castanera R."/>
            <person name="Culley D."/>
            <person name="Daum C."/>
            <person name="Ezra D."/>
            <person name="Gonzalez J."/>
            <person name="Henrissat B."/>
            <person name="Kuo A."/>
            <person name="Liang C."/>
            <person name="Lipzen A."/>
            <person name="Lutzoni F."/>
            <person name="Magnuson J."/>
            <person name="Mondo S."/>
            <person name="Nolan M."/>
            <person name="Ohm R."/>
            <person name="Pangilinan J."/>
            <person name="Park H.-J."/>
            <person name="Ramirez L."/>
            <person name="Alfaro M."/>
            <person name="Sun H."/>
            <person name="Tritt A."/>
            <person name="Yoshinaga Y."/>
            <person name="Zwiers L.-H."/>
            <person name="Turgeon B."/>
            <person name="Goodwin S."/>
            <person name="Spatafora J."/>
            <person name="Crous P."/>
            <person name="Grigoriev I."/>
        </authorList>
    </citation>
    <scope>NUCLEOTIDE SEQUENCE</scope>
    <source>
        <strain evidence="2">CBS 379.55</strain>
    </source>
</reference>
<feature type="region of interest" description="Disordered" evidence="1">
    <location>
        <begin position="30"/>
        <end position="71"/>
    </location>
</feature>
<accession>A0A6A6JC34</accession>
<dbReference type="AlphaFoldDB" id="A0A6A6JC34"/>
<name>A0A6A6JC34_WESOR</name>
<sequence>MPVFGQCAYRARRPVKPHASRHNPGIISFKVHQPPCHPAPPTSSPHLPCDQKDTGEPIPAAPRYNDQWENKPMLEISRGSGTMTSPQLGVFLTVCCAIFTSQDPFLCFAAVSSWFVSPPNSGR</sequence>
<dbReference type="GeneID" id="54546402"/>